<dbReference type="InterPro" id="IPR029767">
    <property type="entry name" value="WecB-like"/>
</dbReference>
<evidence type="ECO:0000256" key="4">
    <source>
        <dbReference type="RuleBase" id="RU003513"/>
    </source>
</evidence>
<dbReference type="eggNOG" id="COG0381">
    <property type="taxonomic scope" value="Bacteria"/>
</dbReference>
<dbReference type="EC" id="5.1.3.14" evidence="3"/>
<dbReference type="PANTHER" id="PTHR43174">
    <property type="entry name" value="UDP-N-ACETYLGLUCOSAMINE 2-EPIMERASE"/>
    <property type="match status" value="1"/>
</dbReference>
<evidence type="ECO:0000256" key="1">
    <source>
        <dbReference type="ARBA" id="ARBA00023235"/>
    </source>
</evidence>
<dbReference type="Proteomes" id="UP000004095">
    <property type="component" value="Unassembled WGS sequence"/>
</dbReference>
<keyword evidence="1 4" id="KW-0413">Isomerase</keyword>
<dbReference type="GO" id="GO:0008761">
    <property type="term" value="F:UDP-N-acetylglucosamine 2-epimerase activity"/>
    <property type="evidence" value="ECO:0007669"/>
    <property type="project" value="UniProtKB-EC"/>
</dbReference>
<feature type="domain" description="UDP-N-acetylglucosamine 2-epimerase" evidence="5">
    <location>
        <begin position="22"/>
        <end position="364"/>
    </location>
</feature>
<dbReference type="Gene3D" id="3.40.50.2000">
    <property type="entry name" value="Glycogen Phosphorylase B"/>
    <property type="match status" value="2"/>
</dbReference>
<proteinExistence type="inferred from homology"/>
<dbReference type="Pfam" id="PF02350">
    <property type="entry name" value="Epimerase_2"/>
    <property type="match status" value="1"/>
</dbReference>
<keyword evidence="7" id="KW-1185">Reference proteome</keyword>
<comment type="similarity">
    <text evidence="2 4">Belongs to the UDP-N-acetylglucosamine 2-epimerase family.</text>
</comment>
<dbReference type="RefSeq" id="WP_004155519.1">
    <property type="nucleotide sequence ID" value="NZ_AAWS01000009.1"/>
</dbReference>
<reference evidence="6 7" key="1">
    <citation type="submission" date="2007-01" db="EMBL/GenBank/DDBJ databases">
        <authorList>
            <person name="Haygood M."/>
            <person name="Podell S."/>
            <person name="Anderson C."/>
            <person name="Hopkinson B."/>
            <person name="Roe K."/>
            <person name="Barbeau K."/>
            <person name="Gaasterland T."/>
            <person name="Ferriera S."/>
            <person name="Johnson J."/>
            <person name="Kravitz S."/>
            <person name="Beeson K."/>
            <person name="Sutton G."/>
            <person name="Rogers Y.-H."/>
            <person name="Friedman R."/>
            <person name="Frazier M."/>
            <person name="Venter J.C."/>
        </authorList>
    </citation>
    <scope>NUCLEOTIDE SEQUENCE [LARGE SCALE GENOMIC DNA]</scope>
    <source>
        <strain evidence="6 7">ATCC 23134</strain>
    </source>
</reference>
<accession>A1ZI88</accession>
<dbReference type="EMBL" id="AAWS01000009">
    <property type="protein sequence ID" value="EAY29756.1"/>
    <property type="molecule type" value="Genomic_DNA"/>
</dbReference>
<comment type="caution">
    <text evidence="6">The sequence shown here is derived from an EMBL/GenBank/DDBJ whole genome shotgun (WGS) entry which is preliminary data.</text>
</comment>
<evidence type="ECO:0000313" key="7">
    <source>
        <dbReference type="Proteomes" id="UP000004095"/>
    </source>
</evidence>
<dbReference type="CDD" id="cd03786">
    <property type="entry name" value="GTB_UDP-GlcNAc_2-Epimerase"/>
    <property type="match status" value="1"/>
</dbReference>
<name>A1ZI88_MICM2</name>
<evidence type="ECO:0000259" key="5">
    <source>
        <dbReference type="Pfam" id="PF02350"/>
    </source>
</evidence>
<evidence type="ECO:0000313" key="6">
    <source>
        <dbReference type="EMBL" id="EAY29756.1"/>
    </source>
</evidence>
<dbReference type="InterPro" id="IPR003331">
    <property type="entry name" value="UDP_GlcNAc_Epimerase_2_dom"/>
</dbReference>
<dbReference type="AlphaFoldDB" id="A1ZI88"/>
<protein>
    <recommendedName>
        <fullName evidence="3">UDP-N-acetylglucosamine 2-epimerase (non-hydrolyzing)</fullName>
        <ecNumber evidence="3">5.1.3.14</ecNumber>
    </recommendedName>
</protein>
<evidence type="ECO:0000256" key="2">
    <source>
        <dbReference type="ARBA" id="ARBA00038209"/>
    </source>
</evidence>
<sequence>MKCLFIFGTRPEAIKMAPLVKQFQKNAYFDTKVCVTAQHREMLDQVLDFFDINPDYDLNLMQPNQTLFDITAKGLKALEAVLDDCLPEIVFVQGDTTTCFIGGLAAFYKKIKVAHIEAGLRSNNRYSPFPEEINRELTSKVADFHFAPTVKAVQHLALEGISSNVHLVGNTVIDALLLGLDILKQDNEIENTFTNIDFSKRIILVTGHRRESFGKPFENIASAIKTIAESYDDVEIVYPVHLNPNVRQVVNQVLGNVPNIKLIEPLPYPKLIWLMNQSYLVLTDSGGIQEEAPALGKPVLVMREVTERTEGIDAGTAKLVGTSKEKIVKEACKLLDEAETYNLMSNAVNPYGDGTTSQKISDILSNLIKH</sequence>
<dbReference type="NCBIfam" id="TIGR00236">
    <property type="entry name" value="wecB"/>
    <property type="match status" value="1"/>
</dbReference>
<organism evidence="6 7">
    <name type="scientific">Microscilla marina ATCC 23134</name>
    <dbReference type="NCBI Taxonomy" id="313606"/>
    <lineage>
        <taxon>Bacteria</taxon>
        <taxon>Pseudomonadati</taxon>
        <taxon>Bacteroidota</taxon>
        <taxon>Cytophagia</taxon>
        <taxon>Cytophagales</taxon>
        <taxon>Microscillaceae</taxon>
        <taxon>Microscilla</taxon>
    </lineage>
</organism>
<dbReference type="SUPFAM" id="SSF53756">
    <property type="entry name" value="UDP-Glycosyltransferase/glycogen phosphorylase"/>
    <property type="match status" value="1"/>
</dbReference>
<gene>
    <name evidence="6" type="ORF">M23134_05628</name>
</gene>
<dbReference type="OrthoDB" id="9803238at2"/>
<evidence type="ECO:0000256" key="3">
    <source>
        <dbReference type="ARBA" id="ARBA00038858"/>
    </source>
</evidence>
<dbReference type="PANTHER" id="PTHR43174:SF2">
    <property type="entry name" value="UDP-N-ACETYLGLUCOSAMINE 2-EPIMERASE"/>
    <property type="match status" value="1"/>
</dbReference>